<keyword evidence="1" id="KW-0812">Transmembrane</keyword>
<keyword evidence="3" id="KW-1185">Reference proteome</keyword>
<feature type="transmembrane region" description="Helical" evidence="1">
    <location>
        <begin position="120"/>
        <end position="140"/>
    </location>
</feature>
<organism evidence="2 3">
    <name type="scientific">Microcella daejeonensis</name>
    <dbReference type="NCBI Taxonomy" id="2994971"/>
    <lineage>
        <taxon>Bacteria</taxon>
        <taxon>Bacillati</taxon>
        <taxon>Actinomycetota</taxon>
        <taxon>Actinomycetes</taxon>
        <taxon>Micrococcales</taxon>
        <taxon>Microbacteriaceae</taxon>
        <taxon>Microcella</taxon>
    </lineage>
</organism>
<dbReference type="EMBL" id="CP113089">
    <property type="protein sequence ID" value="WAB80854.1"/>
    <property type="molecule type" value="Genomic_DNA"/>
</dbReference>
<protein>
    <submittedName>
        <fullName evidence="2">DUF4386 domain-containing protein</fullName>
    </submittedName>
</protein>
<gene>
    <name evidence="2" type="ORF">OVN18_09805</name>
</gene>
<reference evidence="2" key="1">
    <citation type="submission" date="2022-11" db="EMBL/GenBank/DDBJ databases">
        <title>Description of Microcella daejonensis nov. sp, isolated from riverside soil.</title>
        <authorList>
            <person name="Molina K.M."/>
            <person name="Kim S.B."/>
        </authorList>
    </citation>
    <scope>NUCLEOTIDE SEQUENCE</scope>
    <source>
        <strain evidence="2">MMS21-STM12</strain>
    </source>
</reference>
<dbReference type="Proteomes" id="UP001164706">
    <property type="component" value="Chromosome"/>
</dbReference>
<dbReference type="KEGG" id="mdb:OVN18_09805"/>
<keyword evidence="1" id="KW-1133">Transmembrane helix</keyword>
<proteinExistence type="predicted"/>
<dbReference type="RefSeq" id="WP_267736842.1">
    <property type="nucleotide sequence ID" value="NZ_CP113089.1"/>
</dbReference>
<feature type="transmembrane region" description="Helical" evidence="1">
    <location>
        <begin position="43"/>
        <end position="67"/>
    </location>
</feature>
<name>A0A9E8S8F2_9MICO</name>
<dbReference type="AlphaFoldDB" id="A0A9E8S8F2"/>
<sequence>MTPTRRLALWAGILYLGTFVTSFPALALKTPLLAGEAEPQLAAWSAVLEITLAFTCVGTAVALFPIARRVSEPLALGFVASRTVEAGMILVGALALMALIDLGPDAVGAPVLEELHEAAFLLGPAFMSSINALLLGSVMLRGRLVPRIIPIIGLVGAPLLLLSSYGVVLGAWTQVSPIGAVAALPIAAWELSLGLWLVVKGVRQQGAAPAEQTGAKPPVAIVD</sequence>
<dbReference type="Pfam" id="PF14329">
    <property type="entry name" value="DUF4386"/>
    <property type="match status" value="1"/>
</dbReference>
<evidence type="ECO:0000256" key="1">
    <source>
        <dbReference type="SAM" id="Phobius"/>
    </source>
</evidence>
<feature type="transmembrane region" description="Helical" evidence="1">
    <location>
        <begin position="178"/>
        <end position="199"/>
    </location>
</feature>
<feature type="transmembrane region" description="Helical" evidence="1">
    <location>
        <begin position="152"/>
        <end position="172"/>
    </location>
</feature>
<feature type="transmembrane region" description="Helical" evidence="1">
    <location>
        <begin position="74"/>
        <end position="100"/>
    </location>
</feature>
<evidence type="ECO:0000313" key="3">
    <source>
        <dbReference type="Proteomes" id="UP001164706"/>
    </source>
</evidence>
<dbReference type="InterPro" id="IPR025495">
    <property type="entry name" value="DUF4386"/>
</dbReference>
<keyword evidence="1" id="KW-0472">Membrane</keyword>
<accession>A0A9E8S8F2</accession>
<evidence type="ECO:0000313" key="2">
    <source>
        <dbReference type="EMBL" id="WAB80854.1"/>
    </source>
</evidence>